<proteinExistence type="predicted"/>
<dbReference type="RefSeq" id="WP_103130490.1">
    <property type="nucleotide sequence ID" value="NZ_BFAG01000012.1"/>
</dbReference>
<organism evidence="4 5">
    <name type="scientific">Deinococcus aerius</name>
    <dbReference type="NCBI Taxonomy" id="200253"/>
    <lineage>
        <taxon>Bacteria</taxon>
        <taxon>Thermotogati</taxon>
        <taxon>Deinococcota</taxon>
        <taxon>Deinococci</taxon>
        <taxon>Deinococcales</taxon>
        <taxon>Deinococcaceae</taxon>
        <taxon>Deinococcus</taxon>
    </lineage>
</organism>
<dbReference type="Proteomes" id="UP000236569">
    <property type="component" value="Unassembled WGS sequence"/>
</dbReference>
<dbReference type="PANTHER" id="PTHR43734:SF7">
    <property type="entry name" value="4,4'-DIAPONEUROSPORENE OXYGENASE"/>
    <property type="match status" value="1"/>
</dbReference>
<dbReference type="Gene3D" id="3.50.50.60">
    <property type="entry name" value="FAD/NAD(P)-binding domain"/>
    <property type="match status" value="2"/>
</dbReference>
<dbReference type="InterPro" id="IPR002937">
    <property type="entry name" value="Amino_oxidase"/>
</dbReference>
<feature type="compositionally biased region" description="Basic residues" evidence="2">
    <location>
        <begin position="1"/>
        <end position="12"/>
    </location>
</feature>
<feature type="region of interest" description="Disordered" evidence="2">
    <location>
        <begin position="1"/>
        <end position="20"/>
    </location>
</feature>
<accession>A0A2I9CYD9</accession>
<dbReference type="OrthoDB" id="9814556at2"/>
<dbReference type="PANTHER" id="PTHR43734">
    <property type="entry name" value="PHYTOENE DESATURASE"/>
    <property type="match status" value="1"/>
</dbReference>
<reference evidence="5" key="1">
    <citation type="submission" date="2018-01" db="EMBL/GenBank/DDBJ databases">
        <title>Draft Genome Sequence of the Radioresistant Bacterium Deinococcus aerius TR0125, Isolated from the Higher Atmosphere above Japan.</title>
        <authorList>
            <person name="Satoh K."/>
            <person name="Arai H."/>
            <person name="Sanzen T."/>
            <person name="Kawaguchi Y."/>
            <person name="Hayashi H."/>
            <person name="Yokobori S."/>
            <person name="Yamagishi A."/>
            <person name="Oono Y."/>
            <person name="Narumi I."/>
        </authorList>
    </citation>
    <scope>NUCLEOTIDE SEQUENCE [LARGE SCALE GENOMIC DNA]</scope>
    <source>
        <strain evidence="5">TR0125</strain>
    </source>
</reference>
<keyword evidence="1" id="KW-0560">Oxidoreductase</keyword>
<dbReference type="EMBL" id="BFAG01000012">
    <property type="protein sequence ID" value="GBF07162.1"/>
    <property type="molecule type" value="Genomic_DNA"/>
</dbReference>
<name>A0A2I9CYD9_9DEIO</name>
<evidence type="ECO:0000313" key="4">
    <source>
        <dbReference type="EMBL" id="GBF07162.1"/>
    </source>
</evidence>
<dbReference type="Pfam" id="PF01593">
    <property type="entry name" value="Amino_oxidase"/>
    <property type="match status" value="1"/>
</dbReference>
<evidence type="ECO:0000256" key="1">
    <source>
        <dbReference type="ARBA" id="ARBA00023002"/>
    </source>
</evidence>
<evidence type="ECO:0000313" key="5">
    <source>
        <dbReference type="Proteomes" id="UP000236569"/>
    </source>
</evidence>
<comment type="caution">
    <text evidence="4">The sequence shown here is derived from an EMBL/GenBank/DDBJ whole genome shotgun (WGS) entry which is preliminary data.</text>
</comment>
<dbReference type="AlphaFoldDB" id="A0A2I9CYD9"/>
<evidence type="ECO:0000259" key="3">
    <source>
        <dbReference type="Pfam" id="PF01593"/>
    </source>
</evidence>
<keyword evidence="5" id="KW-1185">Reference proteome</keyword>
<protein>
    <submittedName>
        <fullName evidence="4">FAD dependent oxidoreductase</fullName>
    </submittedName>
</protein>
<dbReference type="InterPro" id="IPR036188">
    <property type="entry name" value="FAD/NAD-bd_sf"/>
</dbReference>
<gene>
    <name evidence="4" type="ORF">DAERI_120155</name>
</gene>
<dbReference type="GO" id="GO:0016491">
    <property type="term" value="F:oxidoreductase activity"/>
    <property type="evidence" value="ECO:0007669"/>
    <property type="project" value="UniProtKB-KW"/>
</dbReference>
<dbReference type="SUPFAM" id="SSF51905">
    <property type="entry name" value="FAD/NAD(P)-binding domain"/>
    <property type="match status" value="1"/>
</dbReference>
<feature type="domain" description="Amine oxidase" evidence="3">
    <location>
        <begin position="31"/>
        <end position="288"/>
    </location>
</feature>
<evidence type="ECO:0000256" key="2">
    <source>
        <dbReference type="SAM" id="MobiDB-lite"/>
    </source>
</evidence>
<sequence>MRKKRDTGRRQRPSLSPHRAPRHVAVIGAGFAGLAAALRLAGAGVQVTVLDNLERPGGKAALGYEDFSSGPTVVTMPQVFRALHRRVEVPLPELEAARPTTTYHGQDGRTFAPEALHVAGSLEPTLAQLSRREGRDYARLLAASRRMYLDAAPTFLFRPPPGRVQLARYALTRGVRAAPWSSLARLVRSGPFLTPFWLRFATYLGADPYRAPAVLHNVAWVELGYGVWHLPGGLGALASLLHERAQDLGVRFEFGTRVQHLSVHGSRVLGAHTDRGAFAADAWVSAADRALTRGWLGLPPDPAPRGLSGFALQLRLAEDRGRAHHVLWPADYAREWRDIRAGRLPTDPTLYLHLDGDRAFLLVNAPPEPGVAGDGHEYGAFLLRSLQARFPLNVAEWRPLSPADYARTAVAGALYGRAPHGLTGSLRPDWTLPAARNLVQVGGTVHPGGGVPLSMLSGWNGAGKLIGLPYDDLDGFRVPGEGETWADLE</sequence>